<evidence type="ECO:0000313" key="10">
    <source>
        <dbReference type="EMBL" id="MFD0780129.1"/>
    </source>
</evidence>
<feature type="transmembrane region" description="Helical" evidence="7">
    <location>
        <begin position="248"/>
        <end position="271"/>
    </location>
</feature>
<gene>
    <name evidence="10" type="ORF">ACFQZV_02300</name>
</gene>
<dbReference type="PROSITE" id="PS00211">
    <property type="entry name" value="ABC_TRANSPORTER_1"/>
    <property type="match status" value="1"/>
</dbReference>
<sequence length="577" mass="60111">MTALVRPVVRLLREVGDERGLFVRSTLSMTIFQLTTAGAAGLSTAIATAVVSGAPHPLVISLLVGLAAAVITVAVFTWIESWLSHVLAYRVIAALRMRVYDAIEAIVPARTGTRRTGEVAGTAMNDVETLEWFYAHTLGAGINAIVSPALVSVALVVLVGPIGLIVPAGIAVLLTIPWLFARLQVSQGLRIRGRLGFLQAVAFEGASARRELTALDLVEHHRAQVLARTAEVQAAKRGFALRAAGESALADTVVAATSLGFLVALMAAAAAGTLDPVVIPVALVLVSAAVVPAAGAFAMVQRLGEMSAAAGRILALLDEGARDQPPAGKREAPTGGAVRFDGVDFAYDCGGPVLRGLDLEIGAGETIALVGGSGAGKTTIARLLTGLWRADAGTVSLDGVAIADIDDDALHREVAMVSQHPFVFRGTIRSNLQLAAPDADDEAMWRALTDAGLADTVREWDDGLDQRVGDRGATLSGGQRQRLSIAQVLLRDPAVLVLDEASAHLDAVRESDLADTVARLRAGRTTIVIAHRVSTIRRAPRVVLLEHGRVAADGTHADLVATSAAYRALIAHSAGAR</sequence>
<dbReference type="PROSITE" id="PS50893">
    <property type="entry name" value="ABC_TRANSPORTER_2"/>
    <property type="match status" value="1"/>
</dbReference>
<dbReference type="Proteomes" id="UP001597042">
    <property type="component" value="Unassembled WGS sequence"/>
</dbReference>
<evidence type="ECO:0000313" key="11">
    <source>
        <dbReference type="Proteomes" id="UP001597042"/>
    </source>
</evidence>
<protein>
    <submittedName>
        <fullName evidence="10">ABC transporter ATP-binding protein</fullName>
    </submittedName>
</protein>
<evidence type="ECO:0000259" key="8">
    <source>
        <dbReference type="PROSITE" id="PS50893"/>
    </source>
</evidence>
<dbReference type="InterPro" id="IPR036640">
    <property type="entry name" value="ABC1_TM_sf"/>
</dbReference>
<dbReference type="PROSITE" id="PS50929">
    <property type="entry name" value="ABC_TM1F"/>
    <property type="match status" value="1"/>
</dbReference>
<dbReference type="PANTHER" id="PTHR43394:SF1">
    <property type="entry name" value="ATP-BINDING CASSETTE SUB-FAMILY B MEMBER 10, MITOCHONDRIAL"/>
    <property type="match status" value="1"/>
</dbReference>
<keyword evidence="5 7" id="KW-1133">Transmembrane helix</keyword>
<evidence type="ECO:0000256" key="1">
    <source>
        <dbReference type="ARBA" id="ARBA00004651"/>
    </source>
</evidence>
<evidence type="ECO:0000259" key="9">
    <source>
        <dbReference type="PROSITE" id="PS50929"/>
    </source>
</evidence>
<reference evidence="11" key="1">
    <citation type="journal article" date="2019" name="Int. J. Syst. Evol. Microbiol.">
        <title>The Global Catalogue of Microorganisms (GCM) 10K type strain sequencing project: providing services to taxonomists for standard genome sequencing and annotation.</title>
        <authorList>
            <consortium name="The Broad Institute Genomics Platform"/>
            <consortium name="The Broad Institute Genome Sequencing Center for Infectious Disease"/>
            <person name="Wu L."/>
            <person name="Ma J."/>
        </authorList>
    </citation>
    <scope>NUCLEOTIDE SEQUENCE [LARGE SCALE GENOMIC DNA]</scope>
    <source>
        <strain evidence="11">CCUG 50754</strain>
    </source>
</reference>
<dbReference type="InterPro" id="IPR003439">
    <property type="entry name" value="ABC_transporter-like_ATP-bd"/>
</dbReference>
<dbReference type="Gene3D" id="1.20.1560.10">
    <property type="entry name" value="ABC transporter type 1, transmembrane domain"/>
    <property type="match status" value="1"/>
</dbReference>
<dbReference type="InterPro" id="IPR003593">
    <property type="entry name" value="AAA+_ATPase"/>
</dbReference>
<feature type="transmembrane region" description="Helical" evidence="7">
    <location>
        <begin position="153"/>
        <end position="180"/>
    </location>
</feature>
<name>A0ABW2ZNC4_9MICO</name>
<evidence type="ECO:0000256" key="5">
    <source>
        <dbReference type="ARBA" id="ARBA00022989"/>
    </source>
</evidence>
<dbReference type="SUPFAM" id="SSF52540">
    <property type="entry name" value="P-loop containing nucleoside triphosphate hydrolases"/>
    <property type="match status" value="1"/>
</dbReference>
<dbReference type="SMART" id="SM00382">
    <property type="entry name" value="AAA"/>
    <property type="match status" value="1"/>
</dbReference>
<keyword evidence="6 7" id="KW-0472">Membrane</keyword>
<evidence type="ECO:0000256" key="4">
    <source>
        <dbReference type="ARBA" id="ARBA00022840"/>
    </source>
</evidence>
<dbReference type="Pfam" id="PF00005">
    <property type="entry name" value="ABC_tran"/>
    <property type="match status" value="1"/>
</dbReference>
<feature type="transmembrane region" description="Helical" evidence="7">
    <location>
        <begin position="58"/>
        <end position="79"/>
    </location>
</feature>
<accession>A0ABW2ZNC4</accession>
<comment type="subcellular location">
    <subcellularLocation>
        <location evidence="1">Cell membrane</location>
        <topology evidence="1">Multi-pass membrane protein</topology>
    </subcellularLocation>
</comment>
<keyword evidence="11" id="KW-1185">Reference proteome</keyword>
<evidence type="ECO:0000256" key="6">
    <source>
        <dbReference type="ARBA" id="ARBA00023136"/>
    </source>
</evidence>
<dbReference type="InterPro" id="IPR027417">
    <property type="entry name" value="P-loop_NTPase"/>
</dbReference>
<dbReference type="InterPro" id="IPR039421">
    <property type="entry name" value="Type_1_exporter"/>
</dbReference>
<dbReference type="SUPFAM" id="SSF90123">
    <property type="entry name" value="ABC transporter transmembrane region"/>
    <property type="match status" value="1"/>
</dbReference>
<dbReference type="Pfam" id="PF00664">
    <property type="entry name" value="ABC_membrane"/>
    <property type="match status" value="1"/>
</dbReference>
<dbReference type="PANTHER" id="PTHR43394">
    <property type="entry name" value="ATP-DEPENDENT PERMEASE MDL1, MITOCHONDRIAL"/>
    <property type="match status" value="1"/>
</dbReference>
<keyword evidence="3" id="KW-0547">Nucleotide-binding</keyword>
<organism evidence="10 11">
    <name type="scientific">Microbacterium koreense</name>
    <dbReference type="NCBI Taxonomy" id="323761"/>
    <lineage>
        <taxon>Bacteria</taxon>
        <taxon>Bacillati</taxon>
        <taxon>Actinomycetota</taxon>
        <taxon>Actinomycetes</taxon>
        <taxon>Micrococcales</taxon>
        <taxon>Microbacteriaceae</taxon>
        <taxon>Microbacterium</taxon>
    </lineage>
</organism>
<feature type="domain" description="ABC transmembrane type-1" evidence="9">
    <location>
        <begin position="25"/>
        <end position="305"/>
    </location>
</feature>
<evidence type="ECO:0000256" key="3">
    <source>
        <dbReference type="ARBA" id="ARBA00022741"/>
    </source>
</evidence>
<comment type="caution">
    <text evidence="10">The sequence shown here is derived from an EMBL/GenBank/DDBJ whole genome shotgun (WGS) entry which is preliminary data.</text>
</comment>
<evidence type="ECO:0000256" key="7">
    <source>
        <dbReference type="SAM" id="Phobius"/>
    </source>
</evidence>
<evidence type="ECO:0000256" key="2">
    <source>
        <dbReference type="ARBA" id="ARBA00022692"/>
    </source>
</evidence>
<proteinExistence type="predicted"/>
<keyword evidence="4 10" id="KW-0067">ATP-binding</keyword>
<dbReference type="Gene3D" id="3.40.50.300">
    <property type="entry name" value="P-loop containing nucleotide triphosphate hydrolases"/>
    <property type="match status" value="1"/>
</dbReference>
<dbReference type="InterPro" id="IPR011527">
    <property type="entry name" value="ABC1_TM_dom"/>
</dbReference>
<keyword evidence="2 7" id="KW-0812">Transmembrane</keyword>
<dbReference type="EMBL" id="JBHTIM010000001">
    <property type="protein sequence ID" value="MFD0780129.1"/>
    <property type="molecule type" value="Genomic_DNA"/>
</dbReference>
<dbReference type="RefSeq" id="WP_378752886.1">
    <property type="nucleotide sequence ID" value="NZ_JBHSSV010000012.1"/>
</dbReference>
<feature type="domain" description="ABC transporter" evidence="8">
    <location>
        <begin position="338"/>
        <end position="572"/>
    </location>
</feature>
<dbReference type="InterPro" id="IPR017871">
    <property type="entry name" value="ABC_transporter-like_CS"/>
</dbReference>
<feature type="transmembrane region" description="Helical" evidence="7">
    <location>
        <begin position="277"/>
        <end position="300"/>
    </location>
</feature>
<feature type="transmembrane region" description="Helical" evidence="7">
    <location>
        <begin position="31"/>
        <end position="51"/>
    </location>
</feature>
<dbReference type="GO" id="GO:0005524">
    <property type="term" value="F:ATP binding"/>
    <property type="evidence" value="ECO:0007669"/>
    <property type="project" value="UniProtKB-KW"/>
</dbReference>